<gene>
    <name evidence="9" type="primary">lplC</name>
    <name evidence="9" type="ORF">GCM10010916_37560</name>
</gene>
<feature type="transmembrane region" description="Helical" evidence="7">
    <location>
        <begin position="156"/>
        <end position="176"/>
    </location>
</feature>
<dbReference type="CDD" id="cd06261">
    <property type="entry name" value="TM_PBP2"/>
    <property type="match status" value="1"/>
</dbReference>
<evidence type="ECO:0000313" key="10">
    <source>
        <dbReference type="Proteomes" id="UP000644756"/>
    </source>
</evidence>
<feature type="transmembrane region" description="Helical" evidence="7">
    <location>
        <begin position="28"/>
        <end position="50"/>
    </location>
</feature>
<evidence type="ECO:0000256" key="5">
    <source>
        <dbReference type="ARBA" id="ARBA00022989"/>
    </source>
</evidence>
<feature type="transmembrane region" description="Helical" evidence="7">
    <location>
        <begin position="197"/>
        <end position="220"/>
    </location>
</feature>
<feature type="transmembrane region" description="Helical" evidence="7">
    <location>
        <begin position="273"/>
        <end position="293"/>
    </location>
</feature>
<dbReference type="PROSITE" id="PS50928">
    <property type="entry name" value="ABC_TM1"/>
    <property type="match status" value="1"/>
</dbReference>
<keyword evidence="5 7" id="KW-1133">Transmembrane helix</keyword>
<proteinExistence type="inferred from homology"/>
<dbReference type="Gene3D" id="1.10.3720.10">
    <property type="entry name" value="MetI-like"/>
    <property type="match status" value="1"/>
</dbReference>
<reference evidence="9" key="1">
    <citation type="journal article" date="2014" name="Int. J. Syst. Evol. Microbiol.">
        <title>Complete genome sequence of Corynebacterium casei LMG S-19264T (=DSM 44701T), isolated from a smear-ripened cheese.</title>
        <authorList>
            <consortium name="US DOE Joint Genome Institute (JGI-PGF)"/>
            <person name="Walter F."/>
            <person name="Albersmeier A."/>
            <person name="Kalinowski J."/>
            <person name="Ruckert C."/>
        </authorList>
    </citation>
    <scope>NUCLEOTIDE SEQUENCE</scope>
    <source>
        <strain evidence="9">CGMCC 1.12987</strain>
    </source>
</reference>
<dbReference type="PANTHER" id="PTHR43744">
    <property type="entry name" value="ABC TRANSPORTER PERMEASE PROTEIN MG189-RELATED-RELATED"/>
    <property type="match status" value="1"/>
</dbReference>
<dbReference type="SUPFAM" id="SSF161098">
    <property type="entry name" value="MetI-like"/>
    <property type="match status" value="1"/>
</dbReference>
<dbReference type="EMBL" id="BMGR01000013">
    <property type="protein sequence ID" value="GGG17189.1"/>
    <property type="molecule type" value="Genomic_DNA"/>
</dbReference>
<accession>A0A917LF62</accession>
<name>A0A917LF62_9BACL</name>
<keyword evidence="10" id="KW-1185">Reference proteome</keyword>
<dbReference type="AlphaFoldDB" id="A0A917LF62"/>
<reference evidence="9" key="2">
    <citation type="submission" date="2020-09" db="EMBL/GenBank/DDBJ databases">
        <authorList>
            <person name="Sun Q."/>
            <person name="Zhou Y."/>
        </authorList>
    </citation>
    <scope>NUCLEOTIDE SEQUENCE</scope>
    <source>
        <strain evidence="9">CGMCC 1.12987</strain>
    </source>
</reference>
<dbReference type="InterPro" id="IPR000515">
    <property type="entry name" value="MetI-like"/>
</dbReference>
<dbReference type="GO" id="GO:0005886">
    <property type="term" value="C:plasma membrane"/>
    <property type="evidence" value="ECO:0007669"/>
    <property type="project" value="UniProtKB-SubCell"/>
</dbReference>
<feature type="transmembrane region" description="Helical" evidence="7">
    <location>
        <begin position="126"/>
        <end position="144"/>
    </location>
</feature>
<dbReference type="Proteomes" id="UP000644756">
    <property type="component" value="Unassembled WGS sequence"/>
</dbReference>
<comment type="subcellular location">
    <subcellularLocation>
        <location evidence="1 7">Cell membrane</location>
        <topology evidence="1 7">Multi-pass membrane protein</topology>
    </subcellularLocation>
</comment>
<dbReference type="Pfam" id="PF00528">
    <property type="entry name" value="BPD_transp_1"/>
    <property type="match status" value="1"/>
</dbReference>
<evidence type="ECO:0000256" key="7">
    <source>
        <dbReference type="RuleBase" id="RU363032"/>
    </source>
</evidence>
<keyword evidence="4 7" id="KW-0812">Transmembrane</keyword>
<sequence length="308" mass="34352">MELTKPALKRRDKQNLIKESFGERVFNVLNYSFFIVLGIITLFPFLNVIAKSFSSEAAVVSGIVTVFPIDFQVGTYELVLGNTQFLNSFKITILVTVVGTFASLLMTVLAAYPLSKPNLKFRKPLLLIYVFTMLFNGGIIPTYLVMRELELVNTIWALFVPGLINVFYMLIVKNFFEALPDSLEESAKLDGASNMRILFSIILPLSKPVLATVGLFYAVLLWNSYFNAMIYITSPELKTLQLYLKELIASTQEVLTTAGQIDVNRDLNQAPEAVRAASIVTATIPILLVYPFLQKHFVKGVLVGSVKG</sequence>
<evidence type="ECO:0000256" key="4">
    <source>
        <dbReference type="ARBA" id="ARBA00022692"/>
    </source>
</evidence>
<evidence type="ECO:0000313" key="9">
    <source>
        <dbReference type="EMBL" id="GGG17189.1"/>
    </source>
</evidence>
<comment type="similarity">
    <text evidence="7">Belongs to the binding-protein-dependent transport system permease family.</text>
</comment>
<keyword evidence="3" id="KW-1003">Cell membrane</keyword>
<evidence type="ECO:0000256" key="1">
    <source>
        <dbReference type="ARBA" id="ARBA00004651"/>
    </source>
</evidence>
<feature type="transmembrane region" description="Helical" evidence="7">
    <location>
        <begin position="57"/>
        <end position="79"/>
    </location>
</feature>
<protein>
    <submittedName>
        <fullName evidence="9">Protein LplC</fullName>
    </submittedName>
</protein>
<dbReference type="RefSeq" id="WP_188532603.1">
    <property type="nucleotide sequence ID" value="NZ_BMGR01000013.1"/>
</dbReference>
<organism evidence="9 10">
    <name type="scientific">Paenibacillus abyssi</name>
    <dbReference type="NCBI Taxonomy" id="1340531"/>
    <lineage>
        <taxon>Bacteria</taxon>
        <taxon>Bacillati</taxon>
        <taxon>Bacillota</taxon>
        <taxon>Bacilli</taxon>
        <taxon>Bacillales</taxon>
        <taxon>Paenibacillaceae</taxon>
        <taxon>Paenibacillus</taxon>
    </lineage>
</organism>
<keyword evidence="6 7" id="KW-0472">Membrane</keyword>
<dbReference type="InterPro" id="IPR035906">
    <property type="entry name" value="MetI-like_sf"/>
</dbReference>
<dbReference type="PANTHER" id="PTHR43744:SF9">
    <property type="entry name" value="POLYGALACTURONAN_RHAMNOGALACTURONAN TRANSPORT SYSTEM PERMEASE PROTEIN YTCP"/>
    <property type="match status" value="1"/>
</dbReference>
<evidence type="ECO:0000256" key="6">
    <source>
        <dbReference type="ARBA" id="ARBA00023136"/>
    </source>
</evidence>
<comment type="caution">
    <text evidence="9">The sequence shown here is derived from an EMBL/GenBank/DDBJ whole genome shotgun (WGS) entry which is preliminary data.</text>
</comment>
<feature type="domain" description="ABC transmembrane type-1" evidence="8">
    <location>
        <begin position="89"/>
        <end position="292"/>
    </location>
</feature>
<keyword evidence="2 7" id="KW-0813">Transport</keyword>
<dbReference type="GO" id="GO:0055085">
    <property type="term" value="P:transmembrane transport"/>
    <property type="evidence" value="ECO:0007669"/>
    <property type="project" value="InterPro"/>
</dbReference>
<evidence type="ECO:0000256" key="2">
    <source>
        <dbReference type="ARBA" id="ARBA00022448"/>
    </source>
</evidence>
<evidence type="ECO:0000256" key="3">
    <source>
        <dbReference type="ARBA" id="ARBA00022475"/>
    </source>
</evidence>
<evidence type="ECO:0000259" key="8">
    <source>
        <dbReference type="PROSITE" id="PS50928"/>
    </source>
</evidence>
<feature type="transmembrane region" description="Helical" evidence="7">
    <location>
        <begin position="91"/>
        <end position="114"/>
    </location>
</feature>